<comment type="caution">
    <text evidence="1">The sequence shown here is derived from an EMBL/GenBank/DDBJ whole genome shotgun (WGS) entry which is preliminary data.</text>
</comment>
<reference evidence="1 2" key="1">
    <citation type="journal article" date="2019" name="Int. J. Syst. Evol. Microbiol.">
        <title>The Global Catalogue of Microorganisms (GCM) 10K type strain sequencing project: providing services to taxonomists for standard genome sequencing and annotation.</title>
        <authorList>
            <consortium name="The Broad Institute Genomics Platform"/>
            <consortium name="The Broad Institute Genome Sequencing Center for Infectious Disease"/>
            <person name="Wu L."/>
            <person name="Ma J."/>
        </authorList>
    </citation>
    <scope>NUCLEOTIDE SEQUENCE [LARGE SCALE GENOMIC DNA]</scope>
    <source>
        <strain evidence="1 2">RDMS1</strain>
    </source>
</reference>
<dbReference type="Proteomes" id="UP001596417">
    <property type="component" value="Unassembled WGS sequence"/>
</dbReference>
<accession>A0ABD5YXK6</accession>
<dbReference type="EMBL" id="JBHTAX010000005">
    <property type="protein sequence ID" value="MFC7192754.1"/>
    <property type="molecule type" value="Genomic_DNA"/>
</dbReference>
<protein>
    <submittedName>
        <fullName evidence="1">YdeI family protein</fullName>
    </submittedName>
</protein>
<dbReference type="RefSeq" id="WP_264556723.1">
    <property type="nucleotide sequence ID" value="NZ_CP109981.1"/>
</dbReference>
<gene>
    <name evidence="1" type="ORF">ACFQL7_25065</name>
</gene>
<keyword evidence="2" id="KW-1185">Reference proteome</keyword>
<name>A0ABD5YXK6_9EURY</name>
<dbReference type="GeneID" id="76202455"/>
<proteinExistence type="predicted"/>
<organism evidence="1 2">
    <name type="scientific">Halocatena marina</name>
    <dbReference type="NCBI Taxonomy" id="2934937"/>
    <lineage>
        <taxon>Archaea</taxon>
        <taxon>Methanobacteriati</taxon>
        <taxon>Methanobacteriota</taxon>
        <taxon>Stenosarchaea group</taxon>
        <taxon>Halobacteria</taxon>
        <taxon>Halobacteriales</taxon>
        <taxon>Natronomonadaceae</taxon>
        <taxon>Halocatena</taxon>
    </lineage>
</organism>
<dbReference type="AlphaFoldDB" id="A0ABD5YXK6"/>
<evidence type="ECO:0000313" key="2">
    <source>
        <dbReference type="Proteomes" id="UP001596417"/>
    </source>
</evidence>
<evidence type="ECO:0000313" key="1">
    <source>
        <dbReference type="EMBL" id="MFC7192754.1"/>
    </source>
</evidence>
<sequence>MVLTFFSSPVEFRDWLKENHDTADEVWVGYYKKDADQTDITYDQSVEEAICFS</sequence>